<feature type="transmembrane region" description="Helical" evidence="6">
    <location>
        <begin position="213"/>
        <end position="235"/>
    </location>
</feature>
<feature type="region of interest" description="Disordered" evidence="5">
    <location>
        <begin position="310"/>
        <end position="329"/>
    </location>
</feature>
<evidence type="ECO:0000313" key="7">
    <source>
        <dbReference type="EMBL" id="KAL2891395.1"/>
    </source>
</evidence>
<dbReference type="EMBL" id="JABSNW010000001">
    <property type="protein sequence ID" value="KAL2891395.1"/>
    <property type="molecule type" value="Genomic_DNA"/>
</dbReference>
<feature type="compositionally biased region" description="Low complexity" evidence="5">
    <location>
        <begin position="26"/>
        <end position="196"/>
    </location>
</feature>
<evidence type="ECO:0000313" key="8">
    <source>
        <dbReference type="Proteomes" id="UP001610728"/>
    </source>
</evidence>
<feature type="compositionally biased region" description="Polar residues" evidence="5">
    <location>
        <begin position="1"/>
        <end position="18"/>
    </location>
</feature>
<reference evidence="7 8" key="1">
    <citation type="submission" date="2020-05" db="EMBL/GenBank/DDBJ databases">
        <title>Ceratocystis lukuohia genome.</title>
        <authorList>
            <person name="Harrington T.C."/>
            <person name="Kim K."/>
            <person name="Mayers C.G."/>
        </authorList>
    </citation>
    <scope>NUCLEOTIDE SEQUENCE [LARGE SCALE GENOMIC DNA]</scope>
    <source>
        <strain evidence="7 8">C4212</strain>
    </source>
</reference>
<keyword evidence="2 6" id="KW-0812">Transmembrane</keyword>
<feature type="compositionally biased region" description="Polar residues" evidence="5">
    <location>
        <begin position="458"/>
        <end position="470"/>
    </location>
</feature>
<keyword evidence="4 6" id="KW-0472">Membrane</keyword>
<accession>A0ABR4MSZ5</accession>
<organism evidence="7 8">
    <name type="scientific">Ceratocystis lukuohia</name>
    <dbReference type="NCBI Taxonomy" id="2019550"/>
    <lineage>
        <taxon>Eukaryota</taxon>
        <taxon>Fungi</taxon>
        <taxon>Dikarya</taxon>
        <taxon>Ascomycota</taxon>
        <taxon>Pezizomycotina</taxon>
        <taxon>Sordariomycetes</taxon>
        <taxon>Hypocreomycetidae</taxon>
        <taxon>Microascales</taxon>
        <taxon>Ceratocystidaceae</taxon>
        <taxon>Ceratocystis</taxon>
    </lineage>
</organism>
<feature type="compositionally biased region" description="Gly residues" evidence="5">
    <location>
        <begin position="417"/>
        <end position="426"/>
    </location>
</feature>
<evidence type="ECO:0000256" key="5">
    <source>
        <dbReference type="SAM" id="MobiDB-lite"/>
    </source>
</evidence>
<dbReference type="PANTHER" id="PTHR15549:SF30">
    <property type="entry name" value="MID2 DOMAIN-CONTAINING PROTEIN"/>
    <property type="match status" value="1"/>
</dbReference>
<dbReference type="InterPro" id="IPR051694">
    <property type="entry name" value="Immunoregulatory_rcpt-like"/>
</dbReference>
<evidence type="ECO:0000256" key="1">
    <source>
        <dbReference type="ARBA" id="ARBA00004167"/>
    </source>
</evidence>
<name>A0ABR4MSZ5_9PEZI</name>
<comment type="subcellular location">
    <subcellularLocation>
        <location evidence="1">Membrane</location>
        <topology evidence="1">Single-pass membrane protein</topology>
    </subcellularLocation>
</comment>
<evidence type="ECO:0000256" key="4">
    <source>
        <dbReference type="ARBA" id="ARBA00023136"/>
    </source>
</evidence>
<feature type="region of interest" description="Disordered" evidence="5">
    <location>
        <begin position="1"/>
        <end position="205"/>
    </location>
</feature>
<evidence type="ECO:0000256" key="3">
    <source>
        <dbReference type="ARBA" id="ARBA00022989"/>
    </source>
</evidence>
<sequence>MSAPTASTILAPSSNPVAPSNVADTPAASLTDSLPSSSPDVPTTSAADSNVAASSAPAETTSAAQPTSAQSTPAETQTSTPEATTAAPTSAAPETTSAPAEPTSTSTPETSSPVTTSPASTTPVTDPTTSLSSSISTTPISVSSSATDVTSSPGQTTTASISTSTFVTTITSTDNSDSSATSTESSSTASSTAADSGSGGSGGGGGLSDGARIAIAVVVPVVAIAGLAAGGLWWWKRRKAQQVAEEERRKEAEDYSYNPNGDPTIPGAVASADGSYEMRQESNTGYRGWGNTTIGSTGRKASTTLSGPVAVAYSDDTSPSHGAPDARSGDRLLESQADSYSPEGEILGAMGTGAQGQGGDVHRGLSNASSSYSAAGRSDGSGDGNIGVAYSGVVNNQFYDQYGTANPYDVQYQEGYGPNGHGGVAGGVSSLQPGELPGQPVIRDNPARRNTRIESPSHFPQQSAGIAQNF</sequence>
<evidence type="ECO:0000256" key="6">
    <source>
        <dbReference type="SAM" id="Phobius"/>
    </source>
</evidence>
<protein>
    <recommendedName>
        <fullName evidence="9">Serine-rich protein</fullName>
    </recommendedName>
</protein>
<evidence type="ECO:0008006" key="9">
    <source>
        <dbReference type="Google" id="ProtNLM"/>
    </source>
</evidence>
<feature type="region of interest" description="Disordered" evidence="5">
    <location>
        <begin position="342"/>
        <end position="380"/>
    </location>
</feature>
<keyword evidence="3 6" id="KW-1133">Transmembrane helix</keyword>
<feature type="compositionally biased region" description="Gly residues" evidence="5">
    <location>
        <begin position="350"/>
        <end position="359"/>
    </location>
</feature>
<feature type="region of interest" description="Disordered" evidence="5">
    <location>
        <begin position="413"/>
        <end position="470"/>
    </location>
</feature>
<dbReference type="PANTHER" id="PTHR15549">
    <property type="entry name" value="PAIRED IMMUNOGLOBULIN-LIKE TYPE 2 RECEPTOR"/>
    <property type="match status" value="1"/>
</dbReference>
<feature type="compositionally biased region" description="Low complexity" evidence="5">
    <location>
        <begin position="364"/>
        <end position="378"/>
    </location>
</feature>
<comment type="caution">
    <text evidence="7">The sequence shown here is derived from an EMBL/GenBank/DDBJ whole genome shotgun (WGS) entry which is preliminary data.</text>
</comment>
<dbReference type="GeneID" id="98114999"/>
<proteinExistence type="predicted"/>
<keyword evidence="8" id="KW-1185">Reference proteome</keyword>
<gene>
    <name evidence="7" type="ORF">HOO65_010753</name>
</gene>
<evidence type="ECO:0000256" key="2">
    <source>
        <dbReference type="ARBA" id="ARBA00022692"/>
    </source>
</evidence>
<dbReference type="RefSeq" id="XP_070862575.1">
    <property type="nucleotide sequence ID" value="XM_070999791.1"/>
</dbReference>
<dbReference type="Proteomes" id="UP001610728">
    <property type="component" value="Unassembled WGS sequence"/>
</dbReference>